<dbReference type="AlphaFoldDB" id="A0A8S9GXP8"/>
<accession>A0A8S9GXP8</accession>
<dbReference type="GO" id="GO:0006096">
    <property type="term" value="P:glycolytic process"/>
    <property type="evidence" value="ECO:0007669"/>
    <property type="project" value="UniProtKB-KW"/>
</dbReference>
<dbReference type="Gene3D" id="3.30.420.40">
    <property type="match status" value="1"/>
</dbReference>
<evidence type="ECO:0000256" key="7">
    <source>
        <dbReference type="ARBA" id="ARBA00022840"/>
    </source>
</evidence>
<evidence type="ECO:0000256" key="8">
    <source>
        <dbReference type="ARBA" id="ARBA00023152"/>
    </source>
</evidence>
<feature type="domain" description="Hexokinase C-terminal" evidence="11">
    <location>
        <begin position="225"/>
        <end position="289"/>
    </location>
</feature>
<reference evidence="12" key="1">
    <citation type="submission" date="2019-12" db="EMBL/GenBank/DDBJ databases">
        <title>Genome sequencing and annotation of Brassica cretica.</title>
        <authorList>
            <person name="Studholme D.J."/>
            <person name="Sarris P.F."/>
        </authorList>
    </citation>
    <scope>NUCLEOTIDE SEQUENCE</scope>
    <source>
        <strain evidence="12">PFS-102/07</strain>
        <tissue evidence="12">Leaf</tissue>
    </source>
</reference>
<evidence type="ECO:0000256" key="9">
    <source>
        <dbReference type="RuleBase" id="RU362007"/>
    </source>
</evidence>
<feature type="domain" description="Hexokinase N-terminal" evidence="10">
    <location>
        <begin position="19"/>
        <end position="218"/>
    </location>
</feature>
<dbReference type="InterPro" id="IPR022673">
    <property type="entry name" value="Hexokinase_C"/>
</dbReference>
<dbReference type="Pfam" id="PF03727">
    <property type="entry name" value="Hexokinase_2"/>
    <property type="match status" value="1"/>
</dbReference>
<dbReference type="PROSITE" id="PS51748">
    <property type="entry name" value="HEXOKINASE_2"/>
    <property type="match status" value="1"/>
</dbReference>
<dbReference type="FunFam" id="3.30.420.40:FF:000034">
    <property type="entry name" value="Phosphotransferase"/>
    <property type="match status" value="1"/>
</dbReference>
<comment type="caution">
    <text evidence="12">The sequence shown here is derived from an EMBL/GenBank/DDBJ whole genome shotgun (WGS) entry which is preliminary data.</text>
</comment>
<evidence type="ECO:0000256" key="6">
    <source>
        <dbReference type="ARBA" id="ARBA00022777"/>
    </source>
</evidence>
<evidence type="ECO:0000259" key="11">
    <source>
        <dbReference type="Pfam" id="PF03727"/>
    </source>
</evidence>
<evidence type="ECO:0000256" key="5">
    <source>
        <dbReference type="ARBA" id="ARBA00022741"/>
    </source>
</evidence>
<protein>
    <recommendedName>
        <fullName evidence="9">Phosphotransferase</fullName>
        <ecNumber evidence="9">2.7.1.-</ecNumber>
    </recommendedName>
</protein>
<dbReference type="PANTHER" id="PTHR19443:SF6">
    <property type="entry name" value="HEXOKINASE-4"/>
    <property type="match status" value="1"/>
</dbReference>
<dbReference type="GO" id="GO:0005536">
    <property type="term" value="F:D-glucose binding"/>
    <property type="evidence" value="ECO:0007669"/>
    <property type="project" value="InterPro"/>
</dbReference>
<dbReference type="GO" id="GO:0001678">
    <property type="term" value="P:intracellular glucose homeostasis"/>
    <property type="evidence" value="ECO:0007669"/>
    <property type="project" value="InterPro"/>
</dbReference>
<evidence type="ECO:0000313" key="12">
    <source>
        <dbReference type="EMBL" id="KAF2548948.1"/>
    </source>
</evidence>
<keyword evidence="7 9" id="KW-0067">ATP-binding</keyword>
<dbReference type="SUPFAM" id="SSF53067">
    <property type="entry name" value="Actin-like ATPase domain"/>
    <property type="match status" value="2"/>
</dbReference>
<evidence type="ECO:0000259" key="10">
    <source>
        <dbReference type="Pfam" id="PF00349"/>
    </source>
</evidence>
<organism evidence="12">
    <name type="scientific">Brassica cretica</name>
    <name type="common">Mustard</name>
    <dbReference type="NCBI Taxonomy" id="69181"/>
    <lineage>
        <taxon>Eukaryota</taxon>
        <taxon>Viridiplantae</taxon>
        <taxon>Streptophyta</taxon>
        <taxon>Embryophyta</taxon>
        <taxon>Tracheophyta</taxon>
        <taxon>Spermatophyta</taxon>
        <taxon>Magnoliopsida</taxon>
        <taxon>eudicotyledons</taxon>
        <taxon>Gunneridae</taxon>
        <taxon>Pentapetalae</taxon>
        <taxon>rosids</taxon>
        <taxon>malvids</taxon>
        <taxon>Brassicales</taxon>
        <taxon>Brassicaceae</taxon>
        <taxon>Brassiceae</taxon>
        <taxon>Brassica</taxon>
    </lineage>
</organism>
<comment type="similarity">
    <text evidence="3 9">Belongs to the hexokinase family.</text>
</comment>
<evidence type="ECO:0000256" key="4">
    <source>
        <dbReference type="ARBA" id="ARBA00022679"/>
    </source>
</evidence>
<name>A0A8S9GXP8_BRACR</name>
<evidence type="ECO:0000256" key="3">
    <source>
        <dbReference type="ARBA" id="ARBA00009225"/>
    </source>
</evidence>
<dbReference type="InterPro" id="IPR001312">
    <property type="entry name" value="Hexokinase"/>
</dbReference>
<dbReference type="Gene3D" id="3.40.367.20">
    <property type="match status" value="2"/>
</dbReference>
<dbReference type="EMBL" id="QGKY02001925">
    <property type="protein sequence ID" value="KAF2548948.1"/>
    <property type="molecule type" value="Genomic_DNA"/>
</dbReference>
<keyword evidence="4 9" id="KW-0808">Transferase</keyword>
<keyword evidence="8 9" id="KW-0324">Glycolysis</keyword>
<dbReference type="Pfam" id="PF00349">
    <property type="entry name" value="Hexokinase_1"/>
    <property type="match status" value="1"/>
</dbReference>
<keyword evidence="6 9" id="KW-0418">Kinase</keyword>
<dbReference type="PRINTS" id="PR00475">
    <property type="entry name" value="HEXOKINASE"/>
</dbReference>
<comment type="pathway">
    <text evidence="2">Carbohydrate metabolism; hexose metabolism.</text>
</comment>
<dbReference type="PANTHER" id="PTHR19443">
    <property type="entry name" value="HEXOKINASE"/>
    <property type="match status" value="1"/>
</dbReference>
<dbReference type="GO" id="GO:0005524">
    <property type="term" value="F:ATP binding"/>
    <property type="evidence" value="ECO:0007669"/>
    <property type="project" value="UniProtKB-UniRule"/>
</dbReference>
<keyword evidence="5 9" id="KW-0547">Nucleotide-binding</keyword>
<dbReference type="EC" id="2.7.1.-" evidence="9"/>
<comment type="pathway">
    <text evidence="1">Carbohydrate degradation; glycolysis; D-glyceraldehyde 3-phosphate and glycerone phosphate from D-glucose: step 1/4.</text>
</comment>
<evidence type="ECO:0000256" key="2">
    <source>
        <dbReference type="ARBA" id="ARBA00005028"/>
    </source>
</evidence>
<dbReference type="GO" id="GO:0004396">
    <property type="term" value="F:hexokinase activity"/>
    <property type="evidence" value="ECO:0007669"/>
    <property type="project" value="UniProtKB-UniRule"/>
</dbReference>
<dbReference type="InterPro" id="IPR043129">
    <property type="entry name" value="ATPase_NBD"/>
</dbReference>
<proteinExistence type="inferred from homology"/>
<gene>
    <name evidence="12" type="ORF">F2Q70_00022870</name>
</gene>
<dbReference type="GO" id="GO:0005829">
    <property type="term" value="C:cytosol"/>
    <property type="evidence" value="ECO:0007669"/>
    <property type="project" value="TreeGrafter"/>
</dbReference>
<dbReference type="GO" id="GO:0005739">
    <property type="term" value="C:mitochondrion"/>
    <property type="evidence" value="ECO:0007669"/>
    <property type="project" value="TreeGrafter"/>
</dbReference>
<dbReference type="InterPro" id="IPR022672">
    <property type="entry name" value="Hexokinase_N"/>
</dbReference>
<sequence length="294" mass="32821">MVRRRIKRRRKWRKVVGLLKELEESFETPLGRLRQMVDAIAVEMQAGLVSEGGSKLKMLLTFVDDLPNGSERGTYYALHLGGSYFRIIRVHLGGQRSSLEVQDIERHSIPTSLLNSTSEVLFDFLASSLQRFIEKEGHESISSQDVKRELAFTFSFPVKQTSLSSGVLIKWTKGFAISEMAGEDIAECLQGAVDRRGLDIHVAALVNDTVGALSYGHYHDPDTIAAVVFGTGSNACYLERTDAIIKCQNPRTTSGSMVVNMEWGNFWSSRLPRTSYDIELDAESLNSNDMVMCC</sequence>
<evidence type="ECO:0000256" key="1">
    <source>
        <dbReference type="ARBA" id="ARBA00004888"/>
    </source>
</evidence>